<keyword evidence="1" id="KW-1133">Transmembrane helix</keyword>
<evidence type="ECO:0000313" key="3">
    <source>
        <dbReference type="Proteomes" id="UP000240294"/>
    </source>
</evidence>
<sequence>MSLFWIAMPIVIAIVYFVIGFIIANKMVATDYIESSLGWWTYVLFWLPIVIWSGFYHAIGWLISIPANLAESQIKKHLPKGPRPFK</sequence>
<evidence type="ECO:0000256" key="1">
    <source>
        <dbReference type="SAM" id="Phobius"/>
    </source>
</evidence>
<gene>
    <name evidence="2" type="ORF">vBKpnF48_47</name>
</gene>
<dbReference type="Proteomes" id="UP000240294">
    <property type="component" value="Genome"/>
</dbReference>
<feature type="transmembrane region" description="Helical" evidence="1">
    <location>
        <begin position="37"/>
        <end position="59"/>
    </location>
</feature>
<protein>
    <submittedName>
        <fullName evidence="2">Uncharacterized protein</fullName>
    </submittedName>
</protein>
<proteinExistence type="predicted"/>
<feature type="transmembrane region" description="Helical" evidence="1">
    <location>
        <begin position="6"/>
        <end position="25"/>
    </location>
</feature>
<accession>A0A2I6UFB6</accession>
<keyword evidence="1" id="KW-0472">Membrane</keyword>
<dbReference type="EMBL" id="MG746602">
    <property type="protein sequence ID" value="AUO78672.1"/>
    <property type="molecule type" value="Genomic_DNA"/>
</dbReference>
<keyword evidence="3" id="KW-1185">Reference proteome</keyword>
<name>A0A2I6UFB6_9CAUD</name>
<keyword evidence="1" id="KW-0812">Transmembrane</keyword>
<evidence type="ECO:0000313" key="2">
    <source>
        <dbReference type="EMBL" id="AUO78672.1"/>
    </source>
</evidence>
<reference evidence="3" key="1">
    <citation type="submission" date="2018-01" db="EMBL/GenBank/DDBJ databases">
        <title>Direct submission.</title>
        <authorList>
            <person name="Ciacci N."/>
        </authorList>
    </citation>
    <scope>NUCLEOTIDE SEQUENCE [LARGE SCALE GENOMIC DNA]</scope>
</reference>
<organism evidence="2 3">
    <name type="scientific">Klebsiella phage vB_Kpn_F48</name>
    <dbReference type="NCBI Taxonomy" id="2070028"/>
    <lineage>
        <taxon>Viruses</taxon>
        <taxon>Duplodnaviria</taxon>
        <taxon>Heunggongvirae</taxon>
        <taxon>Uroviricota</taxon>
        <taxon>Caudoviricetes</taxon>
        <taxon>Marfavirus</taxon>
        <taxon>Marfavirus F48</taxon>
    </lineage>
</organism>